<dbReference type="AlphaFoldDB" id="A0A9D3RSR7"/>
<sequence>MGAIQGGQLAMNGIVGALNGVIQTSPSLAQSTTPLPHPAAMPGVSLTLPSSLGNSGATPAKTSTAGLGLISEQQRQILLHQHQLQQLFPTPEQQTLLYQLMQQQQQQQHLSSSQLPISSLLPAAQGAIAANPFLAMHAEAAQKTARLVEKGGAVAGQEKS</sequence>
<dbReference type="Proteomes" id="UP001044222">
    <property type="component" value="Chromosome 9"/>
</dbReference>
<gene>
    <name evidence="1" type="ORF">ANANG_G00173130</name>
</gene>
<reference evidence="1" key="1">
    <citation type="submission" date="2021-01" db="EMBL/GenBank/DDBJ databases">
        <title>A chromosome-scale assembly of European eel, Anguilla anguilla.</title>
        <authorList>
            <person name="Henkel C."/>
            <person name="Jong-Raadsen S.A."/>
            <person name="Dufour S."/>
            <person name="Weltzien F.-A."/>
            <person name="Palstra A.P."/>
            <person name="Pelster B."/>
            <person name="Spaink H.P."/>
            <person name="Van Den Thillart G.E."/>
            <person name="Jansen H."/>
            <person name="Zahm M."/>
            <person name="Klopp C."/>
            <person name="Cedric C."/>
            <person name="Louis A."/>
            <person name="Berthelot C."/>
            <person name="Parey E."/>
            <person name="Roest Crollius H."/>
            <person name="Montfort J."/>
            <person name="Robinson-Rechavi M."/>
            <person name="Bucao C."/>
            <person name="Bouchez O."/>
            <person name="Gislard M."/>
            <person name="Lluch J."/>
            <person name="Milhes M."/>
            <person name="Lampietro C."/>
            <person name="Lopez Roques C."/>
            <person name="Donnadieu C."/>
            <person name="Braasch I."/>
            <person name="Desvignes T."/>
            <person name="Postlethwait J."/>
            <person name="Bobe J."/>
            <person name="Guiguen Y."/>
            <person name="Dirks R."/>
        </authorList>
    </citation>
    <scope>NUCLEOTIDE SEQUENCE</scope>
    <source>
        <strain evidence="1">Tag_6206</strain>
        <tissue evidence="1">Liver</tissue>
    </source>
</reference>
<organism evidence="1 2">
    <name type="scientific">Anguilla anguilla</name>
    <name type="common">European freshwater eel</name>
    <name type="synonym">Muraena anguilla</name>
    <dbReference type="NCBI Taxonomy" id="7936"/>
    <lineage>
        <taxon>Eukaryota</taxon>
        <taxon>Metazoa</taxon>
        <taxon>Chordata</taxon>
        <taxon>Craniata</taxon>
        <taxon>Vertebrata</taxon>
        <taxon>Euteleostomi</taxon>
        <taxon>Actinopterygii</taxon>
        <taxon>Neopterygii</taxon>
        <taxon>Teleostei</taxon>
        <taxon>Anguilliformes</taxon>
        <taxon>Anguillidae</taxon>
        <taxon>Anguilla</taxon>
    </lineage>
</organism>
<proteinExistence type="predicted"/>
<dbReference type="EMBL" id="JAFIRN010000009">
    <property type="protein sequence ID" value="KAG5842009.1"/>
    <property type="molecule type" value="Genomic_DNA"/>
</dbReference>
<comment type="caution">
    <text evidence="1">The sequence shown here is derived from an EMBL/GenBank/DDBJ whole genome shotgun (WGS) entry which is preliminary data.</text>
</comment>
<name>A0A9D3RSR7_ANGAN</name>
<accession>A0A9D3RSR7</accession>
<protein>
    <submittedName>
        <fullName evidence="1">Uncharacterized protein</fullName>
    </submittedName>
</protein>
<evidence type="ECO:0000313" key="1">
    <source>
        <dbReference type="EMBL" id="KAG5842009.1"/>
    </source>
</evidence>
<keyword evidence="2" id="KW-1185">Reference proteome</keyword>
<evidence type="ECO:0000313" key="2">
    <source>
        <dbReference type="Proteomes" id="UP001044222"/>
    </source>
</evidence>